<dbReference type="Gene3D" id="3.30.1330.40">
    <property type="entry name" value="RutC-like"/>
    <property type="match status" value="1"/>
</dbReference>
<dbReference type="PANTHER" id="PTHR11803">
    <property type="entry name" value="2-IMINOBUTANOATE/2-IMINOPROPANOATE DEAMINASE RIDA"/>
    <property type="match status" value="1"/>
</dbReference>
<dbReference type="Proteomes" id="UP001551482">
    <property type="component" value="Unassembled WGS sequence"/>
</dbReference>
<sequence length="149" mass="16542">MTAVTAAAKTGREWVSEDGRIERIATEPDWYESYKISQAVRAGGLVYVSGQAGFTEDGRTVEGGFLAQGRQAFRNLQRVLEAAGLTFADVVKVGIFVRDMASHLDQLIELREEFLVKPYPADTLIEVVALAQPDWLIEVEVVALDRRQD</sequence>
<dbReference type="InterPro" id="IPR035959">
    <property type="entry name" value="RutC-like_sf"/>
</dbReference>
<keyword evidence="2" id="KW-0378">Hydrolase</keyword>
<evidence type="ECO:0000313" key="3">
    <source>
        <dbReference type="Proteomes" id="UP001551482"/>
    </source>
</evidence>
<proteinExistence type="inferred from homology"/>
<dbReference type="RefSeq" id="WP_358347422.1">
    <property type="nucleotide sequence ID" value="NZ_JBEZFP010000002.1"/>
</dbReference>
<dbReference type="EC" id="3.5.-.-" evidence="2"/>
<protein>
    <submittedName>
        <fullName evidence="2">RidA family protein</fullName>
        <ecNumber evidence="2">3.5.-.-</ecNumber>
    </submittedName>
</protein>
<accession>A0ABV3D9H6</accession>
<comment type="similarity">
    <text evidence="1">Belongs to the RutC family.</text>
</comment>
<dbReference type="InterPro" id="IPR006175">
    <property type="entry name" value="YjgF/YER057c/UK114"/>
</dbReference>
<dbReference type="Pfam" id="PF01042">
    <property type="entry name" value="Ribonuc_L-PSP"/>
    <property type="match status" value="1"/>
</dbReference>
<dbReference type="EMBL" id="JBEZFP010000002">
    <property type="protein sequence ID" value="MEU8132117.1"/>
    <property type="molecule type" value="Genomic_DNA"/>
</dbReference>
<dbReference type="PANTHER" id="PTHR11803:SF58">
    <property type="entry name" value="PROTEIN HMF1-RELATED"/>
    <property type="match status" value="1"/>
</dbReference>
<dbReference type="CDD" id="cd00448">
    <property type="entry name" value="YjgF_YER057c_UK114_family"/>
    <property type="match status" value="1"/>
</dbReference>
<evidence type="ECO:0000313" key="2">
    <source>
        <dbReference type="EMBL" id="MEU8132117.1"/>
    </source>
</evidence>
<dbReference type="GO" id="GO:0016787">
    <property type="term" value="F:hydrolase activity"/>
    <property type="evidence" value="ECO:0007669"/>
    <property type="project" value="UniProtKB-KW"/>
</dbReference>
<organism evidence="2 3">
    <name type="scientific">Streptodolium elevatio</name>
    <dbReference type="NCBI Taxonomy" id="3157996"/>
    <lineage>
        <taxon>Bacteria</taxon>
        <taxon>Bacillati</taxon>
        <taxon>Actinomycetota</taxon>
        <taxon>Actinomycetes</taxon>
        <taxon>Kitasatosporales</taxon>
        <taxon>Streptomycetaceae</taxon>
        <taxon>Streptodolium</taxon>
    </lineage>
</organism>
<gene>
    <name evidence="2" type="ORF">AB0C36_01260</name>
</gene>
<dbReference type="SUPFAM" id="SSF55298">
    <property type="entry name" value="YjgF-like"/>
    <property type="match status" value="1"/>
</dbReference>
<evidence type="ECO:0000256" key="1">
    <source>
        <dbReference type="ARBA" id="ARBA00010552"/>
    </source>
</evidence>
<name>A0ABV3D9H6_9ACTN</name>
<reference evidence="2 3" key="1">
    <citation type="submission" date="2024-06" db="EMBL/GenBank/DDBJ databases">
        <title>The Natural Products Discovery Center: Release of the First 8490 Sequenced Strains for Exploring Actinobacteria Biosynthetic Diversity.</title>
        <authorList>
            <person name="Kalkreuter E."/>
            <person name="Kautsar S.A."/>
            <person name="Yang D."/>
            <person name="Bader C.D."/>
            <person name="Teijaro C.N."/>
            <person name="Fluegel L."/>
            <person name="Davis C.M."/>
            <person name="Simpson J.R."/>
            <person name="Lauterbach L."/>
            <person name="Steele A.D."/>
            <person name="Gui C."/>
            <person name="Meng S."/>
            <person name="Li G."/>
            <person name="Viehrig K."/>
            <person name="Ye F."/>
            <person name="Su P."/>
            <person name="Kiefer A.F."/>
            <person name="Nichols A."/>
            <person name="Cepeda A.J."/>
            <person name="Yan W."/>
            <person name="Fan B."/>
            <person name="Jiang Y."/>
            <person name="Adhikari A."/>
            <person name="Zheng C.-J."/>
            <person name="Schuster L."/>
            <person name="Cowan T.M."/>
            <person name="Smanski M.J."/>
            <person name="Chevrette M.G."/>
            <person name="De Carvalho L.P.S."/>
            <person name="Shen B."/>
        </authorList>
    </citation>
    <scope>NUCLEOTIDE SEQUENCE [LARGE SCALE GENOMIC DNA]</scope>
    <source>
        <strain evidence="2 3">NPDC048946</strain>
    </source>
</reference>
<comment type="caution">
    <text evidence="2">The sequence shown here is derived from an EMBL/GenBank/DDBJ whole genome shotgun (WGS) entry which is preliminary data.</text>
</comment>
<keyword evidence="3" id="KW-1185">Reference proteome</keyword>